<gene>
    <name evidence="1" type="ORF">QFC22_002320</name>
</gene>
<evidence type="ECO:0000313" key="1">
    <source>
        <dbReference type="EMBL" id="KAJ9121700.1"/>
    </source>
</evidence>
<reference evidence="1" key="1">
    <citation type="submission" date="2023-04" db="EMBL/GenBank/DDBJ databases">
        <title>Draft Genome sequencing of Naganishia species isolated from polar environments using Oxford Nanopore Technology.</title>
        <authorList>
            <person name="Leo P."/>
            <person name="Venkateswaran K."/>
        </authorList>
    </citation>
    <scope>NUCLEOTIDE SEQUENCE</scope>
    <source>
        <strain evidence="1">MNA-CCFEE 5425</strain>
    </source>
</reference>
<organism evidence="1 2">
    <name type="scientific">Naganishia vaughanmartiniae</name>
    <dbReference type="NCBI Taxonomy" id="1424756"/>
    <lineage>
        <taxon>Eukaryota</taxon>
        <taxon>Fungi</taxon>
        <taxon>Dikarya</taxon>
        <taxon>Basidiomycota</taxon>
        <taxon>Agaricomycotina</taxon>
        <taxon>Tremellomycetes</taxon>
        <taxon>Filobasidiales</taxon>
        <taxon>Filobasidiaceae</taxon>
        <taxon>Naganishia</taxon>
    </lineage>
</organism>
<comment type="caution">
    <text evidence="1">The sequence shown here is derived from an EMBL/GenBank/DDBJ whole genome shotgun (WGS) entry which is preliminary data.</text>
</comment>
<dbReference type="EMBL" id="JASBWU010000005">
    <property type="protein sequence ID" value="KAJ9121700.1"/>
    <property type="molecule type" value="Genomic_DNA"/>
</dbReference>
<evidence type="ECO:0000313" key="2">
    <source>
        <dbReference type="Proteomes" id="UP001243375"/>
    </source>
</evidence>
<accession>A0ACC2XDL7</accession>
<protein>
    <submittedName>
        <fullName evidence="1">Uncharacterized protein</fullName>
    </submittedName>
</protein>
<proteinExistence type="predicted"/>
<dbReference type="Proteomes" id="UP001243375">
    <property type="component" value="Unassembled WGS sequence"/>
</dbReference>
<keyword evidence="2" id="KW-1185">Reference proteome</keyword>
<name>A0ACC2XDL7_9TREE</name>
<sequence>MPRLATITSSITPTMQLVKSRGFATSSIRHSLDKLRQKNRDDVVITFAKRTALTRAKKGGFRDTTSDQLLYSFLSTAMPLSGVPHSAVQDIIAGVCHTPSPAYEVRAAALAAGFPETTPVEAVNRLCSSGLMAVRHVSDSIARGELDVGLAIGYESMSNHPRPTPVFGSEAIRNHAASVDCAKPMGWTSEMLALDYDVSREKQDTYGLVSHTRASAAQKSGKFKDEIVPLRTTVLVDPKDPSNTAREEITVHEDDGIRHGLTMDKMRTAKPAFKDYGEARSTGPNSSQVTDGAAMLLMMPRWKAEQLGLDVLAKHVGTSVVGCTPRVMGVGPVYAIP</sequence>